<evidence type="ECO:0000313" key="2">
    <source>
        <dbReference type="Proteomes" id="UP000011518"/>
    </source>
</evidence>
<reference evidence="2" key="2">
    <citation type="journal article" date="2013" name="Nat. Commun.">
        <title>Genome of the Chinese tree shrew.</title>
        <authorList>
            <person name="Fan Y."/>
            <person name="Huang Z.Y."/>
            <person name="Cao C.C."/>
            <person name="Chen C.S."/>
            <person name="Chen Y.X."/>
            <person name="Fan D.D."/>
            <person name="He J."/>
            <person name="Hou H.L."/>
            <person name="Hu L."/>
            <person name="Hu X.T."/>
            <person name="Jiang X.T."/>
            <person name="Lai R."/>
            <person name="Lang Y.S."/>
            <person name="Liang B."/>
            <person name="Liao S.G."/>
            <person name="Mu D."/>
            <person name="Ma Y.Y."/>
            <person name="Niu Y.Y."/>
            <person name="Sun X.Q."/>
            <person name="Xia J.Q."/>
            <person name="Xiao J."/>
            <person name="Xiong Z.Q."/>
            <person name="Xu L."/>
            <person name="Yang L."/>
            <person name="Zhang Y."/>
            <person name="Zhao W."/>
            <person name="Zhao X.D."/>
            <person name="Zheng Y.T."/>
            <person name="Zhou J.M."/>
            <person name="Zhu Y.B."/>
            <person name="Zhang G.J."/>
            <person name="Wang J."/>
            <person name="Yao Y.G."/>
        </authorList>
    </citation>
    <scope>NUCLEOTIDE SEQUENCE [LARGE SCALE GENOMIC DNA]</scope>
</reference>
<dbReference type="AlphaFoldDB" id="L9KXL1"/>
<protein>
    <submittedName>
        <fullName evidence="1">Uncharacterized protein</fullName>
    </submittedName>
</protein>
<proteinExistence type="predicted"/>
<name>L9KXL1_TUPCH</name>
<dbReference type="InParanoid" id="L9KXL1"/>
<keyword evidence="2" id="KW-1185">Reference proteome</keyword>
<reference evidence="2" key="1">
    <citation type="submission" date="2012-07" db="EMBL/GenBank/DDBJ databases">
        <title>Genome of the Chinese tree shrew, a rising model animal genetically related to primates.</title>
        <authorList>
            <person name="Zhang G."/>
            <person name="Fan Y."/>
            <person name="Yao Y."/>
            <person name="Huang Z."/>
        </authorList>
    </citation>
    <scope>NUCLEOTIDE SEQUENCE [LARGE SCALE GENOMIC DNA]</scope>
</reference>
<sequence length="120" mass="13175">MATAVVGRDEKSWRCRKLPLHSEQQNLLQVSRAEKVALCLGSGAHEGAANPLATWMSALQVMQATMHRPTRCHQHGAASRACGREVTPQWSARGSQGRLAVIAMMWKEKTAFSTSKDGFE</sequence>
<evidence type="ECO:0000313" key="1">
    <source>
        <dbReference type="EMBL" id="ELW67229.1"/>
    </source>
</evidence>
<gene>
    <name evidence="1" type="ORF">TREES_T100015902</name>
</gene>
<dbReference type="Proteomes" id="UP000011518">
    <property type="component" value="Unassembled WGS sequence"/>
</dbReference>
<dbReference type="EMBL" id="KB320620">
    <property type="protein sequence ID" value="ELW67229.1"/>
    <property type="molecule type" value="Genomic_DNA"/>
</dbReference>
<organism evidence="1 2">
    <name type="scientific">Tupaia chinensis</name>
    <name type="common">Chinese tree shrew</name>
    <name type="synonym">Tupaia belangeri chinensis</name>
    <dbReference type="NCBI Taxonomy" id="246437"/>
    <lineage>
        <taxon>Eukaryota</taxon>
        <taxon>Metazoa</taxon>
        <taxon>Chordata</taxon>
        <taxon>Craniata</taxon>
        <taxon>Vertebrata</taxon>
        <taxon>Euteleostomi</taxon>
        <taxon>Mammalia</taxon>
        <taxon>Eutheria</taxon>
        <taxon>Euarchontoglires</taxon>
        <taxon>Scandentia</taxon>
        <taxon>Tupaiidae</taxon>
        <taxon>Tupaia</taxon>
    </lineage>
</organism>
<accession>L9KXL1</accession>